<dbReference type="SMART" id="SM00184">
    <property type="entry name" value="RING"/>
    <property type="match status" value="1"/>
</dbReference>
<keyword evidence="2 4" id="KW-0863">Zinc-finger</keyword>
<organism evidence="6 7">
    <name type="scientific">Bonamia ostreae</name>
    <dbReference type="NCBI Taxonomy" id="126728"/>
    <lineage>
        <taxon>Eukaryota</taxon>
        <taxon>Sar</taxon>
        <taxon>Rhizaria</taxon>
        <taxon>Endomyxa</taxon>
        <taxon>Ascetosporea</taxon>
        <taxon>Haplosporida</taxon>
        <taxon>Bonamia</taxon>
    </lineage>
</organism>
<dbReference type="PROSITE" id="PS50089">
    <property type="entry name" value="ZF_RING_2"/>
    <property type="match status" value="1"/>
</dbReference>
<name>A0ABV2AJI0_9EUKA</name>
<evidence type="ECO:0000256" key="1">
    <source>
        <dbReference type="ARBA" id="ARBA00022723"/>
    </source>
</evidence>
<feature type="domain" description="RING-type" evidence="5">
    <location>
        <begin position="50"/>
        <end position="91"/>
    </location>
</feature>
<gene>
    <name evidence="6" type="ORF">MHBO_001417</name>
</gene>
<dbReference type="EMBL" id="JBDODL010000343">
    <property type="protein sequence ID" value="MES1919619.1"/>
    <property type="molecule type" value="Genomic_DNA"/>
</dbReference>
<dbReference type="InterPro" id="IPR013083">
    <property type="entry name" value="Znf_RING/FYVE/PHD"/>
</dbReference>
<comment type="caution">
    <text evidence="6">The sequence shown here is derived from an EMBL/GenBank/DDBJ whole genome shotgun (WGS) entry which is preliminary data.</text>
</comment>
<evidence type="ECO:0000256" key="3">
    <source>
        <dbReference type="ARBA" id="ARBA00022833"/>
    </source>
</evidence>
<evidence type="ECO:0000256" key="4">
    <source>
        <dbReference type="PROSITE-ProRule" id="PRU00175"/>
    </source>
</evidence>
<reference evidence="6 7" key="1">
    <citation type="journal article" date="2024" name="BMC Biol.">
        <title>Comparative genomics of Ascetosporea gives new insight into the evolutionary basis for animal parasitism in Rhizaria.</title>
        <authorList>
            <person name="Hiltunen Thoren M."/>
            <person name="Onut-Brannstrom I."/>
            <person name="Alfjorden A."/>
            <person name="Peckova H."/>
            <person name="Swords F."/>
            <person name="Hooper C."/>
            <person name="Holzer A.S."/>
            <person name="Bass D."/>
            <person name="Burki F."/>
        </authorList>
    </citation>
    <scope>NUCLEOTIDE SEQUENCE [LARGE SCALE GENOMIC DNA]</scope>
    <source>
        <strain evidence="6">20-A016</strain>
    </source>
</reference>
<dbReference type="Proteomes" id="UP001439008">
    <property type="component" value="Unassembled WGS sequence"/>
</dbReference>
<evidence type="ECO:0000259" key="5">
    <source>
        <dbReference type="PROSITE" id="PS50089"/>
    </source>
</evidence>
<dbReference type="PANTHER" id="PTHR45931">
    <property type="entry name" value="SI:CH211-59O9.10"/>
    <property type="match status" value="1"/>
</dbReference>
<evidence type="ECO:0000313" key="7">
    <source>
        <dbReference type="Proteomes" id="UP001439008"/>
    </source>
</evidence>
<evidence type="ECO:0000313" key="6">
    <source>
        <dbReference type="EMBL" id="MES1919619.1"/>
    </source>
</evidence>
<dbReference type="InterPro" id="IPR001841">
    <property type="entry name" value="Znf_RING"/>
</dbReference>
<evidence type="ECO:0000256" key="2">
    <source>
        <dbReference type="ARBA" id="ARBA00022771"/>
    </source>
</evidence>
<accession>A0ABV2AJI0</accession>
<dbReference type="Pfam" id="PF13639">
    <property type="entry name" value="zf-RING_2"/>
    <property type="match status" value="1"/>
</dbReference>
<keyword evidence="3" id="KW-0862">Zinc</keyword>
<keyword evidence="1" id="KW-0479">Metal-binding</keyword>
<dbReference type="Gene3D" id="3.30.40.10">
    <property type="entry name" value="Zinc/RING finger domain, C3HC4 (zinc finger)"/>
    <property type="match status" value="1"/>
</dbReference>
<keyword evidence="7" id="KW-1185">Reference proteome</keyword>
<sequence>MLYAIYLKIREMLVERSMADHEETGSDVSVSSMLFELQEENFEALKNSRCIICLENYVMNTIICCLACEHLFHEKCILKWLRFNKTCPICNQHFRYGETLMKPSSKEINHFTKKYGDIVEKEGVKEKKEKSVQTAKTRELIKEDGEQEKIRYLPVGKKIDKNSIDIINELMVRKVILMAHRK</sequence>
<dbReference type="PANTHER" id="PTHR45931:SF16">
    <property type="entry name" value="RING_U-BOX SUPERFAMILY PROTEIN"/>
    <property type="match status" value="1"/>
</dbReference>
<dbReference type="SUPFAM" id="SSF57850">
    <property type="entry name" value="RING/U-box"/>
    <property type="match status" value="1"/>
</dbReference>
<proteinExistence type="predicted"/>
<protein>
    <recommendedName>
        <fullName evidence="5">RING-type domain-containing protein</fullName>
    </recommendedName>
</protein>
<dbReference type="InterPro" id="IPR051834">
    <property type="entry name" value="RING_finger_E3_ligase"/>
</dbReference>